<dbReference type="EMBL" id="PQXK01000119">
    <property type="protein sequence ID" value="TGO36631.1"/>
    <property type="molecule type" value="Genomic_DNA"/>
</dbReference>
<dbReference type="AlphaFoldDB" id="A0A4Z1GPV8"/>
<sequence>MLGKGEKRNEGMHPKVGRNIVGEVDTSDVYLPIGFDAITENDTPQLPADILSATGHGKRELVLTLPWPEEYSNLEDVDVFKSAAALLGTNTQDRGITSAQKFSDMLKEGISGKKLVVKIEHLGKLRGALSLGKGVLELDNYA</sequence>
<gene>
    <name evidence="1" type="ORF">BHYA_0119g00210</name>
</gene>
<comment type="caution">
    <text evidence="1">The sequence shown here is derived from an EMBL/GenBank/DDBJ whole genome shotgun (WGS) entry which is preliminary data.</text>
</comment>
<dbReference type="Proteomes" id="UP000297814">
    <property type="component" value="Unassembled WGS sequence"/>
</dbReference>
<protein>
    <submittedName>
        <fullName evidence="1">Uncharacterized protein</fullName>
    </submittedName>
</protein>
<evidence type="ECO:0000313" key="1">
    <source>
        <dbReference type="EMBL" id="TGO36631.1"/>
    </source>
</evidence>
<proteinExistence type="predicted"/>
<keyword evidence="2" id="KW-1185">Reference proteome</keyword>
<accession>A0A4Z1GPV8</accession>
<reference evidence="1 2" key="1">
    <citation type="submission" date="2017-12" db="EMBL/GenBank/DDBJ databases">
        <title>Comparative genomics of Botrytis spp.</title>
        <authorList>
            <person name="Valero-Jimenez C.A."/>
            <person name="Tapia P."/>
            <person name="Veloso J."/>
            <person name="Silva-Moreno E."/>
            <person name="Staats M."/>
            <person name="Valdes J.H."/>
            <person name="Van Kan J.A.L."/>
        </authorList>
    </citation>
    <scope>NUCLEOTIDE SEQUENCE [LARGE SCALE GENOMIC DNA]</scope>
    <source>
        <strain evidence="1 2">Bh0001</strain>
    </source>
</reference>
<name>A0A4Z1GPV8_9HELO</name>
<organism evidence="1 2">
    <name type="scientific">Botrytis hyacinthi</name>
    <dbReference type="NCBI Taxonomy" id="278943"/>
    <lineage>
        <taxon>Eukaryota</taxon>
        <taxon>Fungi</taxon>
        <taxon>Dikarya</taxon>
        <taxon>Ascomycota</taxon>
        <taxon>Pezizomycotina</taxon>
        <taxon>Leotiomycetes</taxon>
        <taxon>Helotiales</taxon>
        <taxon>Sclerotiniaceae</taxon>
        <taxon>Botrytis</taxon>
    </lineage>
</organism>
<evidence type="ECO:0000313" key="2">
    <source>
        <dbReference type="Proteomes" id="UP000297814"/>
    </source>
</evidence>